<dbReference type="EMBL" id="GG698965">
    <property type="protein sequence ID" value="EEU34488.1"/>
    <property type="molecule type" value="Genomic_DNA"/>
</dbReference>
<reference evidence="1 2" key="1">
    <citation type="journal article" date="2009" name="PLoS Genet.">
        <title>The genome of Nectria haematococca: contribution of supernumerary chromosomes to gene expansion.</title>
        <authorList>
            <person name="Coleman J.J."/>
            <person name="Rounsley S.D."/>
            <person name="Rodriguez-Carres M."/>
            <person name="Kuo A."/>
            <person name="Wasmann C.C."/>
            <person name="Grimwood J."/>
            <person name="Schmutz J."/>
            <person name="Taga M."/>
            <person name="White G.J."/>
            <person name="Zhou S."/>
            <person name="Schwartz D.C."/>
            <person name="Freitag M."/>
            <person name="Ma L.J."/>
            <person name="Danchin E.G."/>
            <person name="Henrissat B."/>
            <person name="Coutinho P.M."/>
            <person name="Nelson D.R."/>
            <person name="Straney D."/>
            <person name="Napoli C.A."/>
            <person name="Barker B.M."/>
            <person name="Gribskov M."/>
            <person name="Rep M."/>
            <person name="Kroken S."/>
            <person name="Molnar I."/>
            <person name="Rensing C."/>
            <person name="Kennell J.C."/>
            <person name="Zamora J."/>
            <person name="Farman M.L."/>
            <person name="Selker E.U."/>
            <person name="Salamov A."/>
            <person name="Shapiro H."/>
            <person name="Pangilinan J."/>
            <person name="Lindquist E."/>
            <person name="Lamers C."/>
            <person name="Grigoriev I.V."/>
            <person name="Geiser D.M."/>
            <person name="Covert S.F."/>
            <person name="Temporini E."/>
            <person name="Vanetten H.D."/>
        </authorList>
    </citation>
    <scope>NUCLEOTIDE SEQUENCE [LARGE SCALE GENOMIC DNA]</scope>
    <source>
        <strain evidence="2">ATCC MYA-4622 / CBS 123669 / FGSC 9596 / NRRL 45880 / 77-13-4</strain>
    </source>
</reference>
<dbReference type="HOGENOM" id="CLU_010595_2_4_1"/>
<feature type="non-terminal residue" evidence="1">
    <location>
        <position position="1"/>
    </location>
</feature>
<accession>C7ZNA5</accession>
<dbReference type="InterPro" id="IPR029063">
    <property type="entry name" value="SAM-dependent_MTases_sf"/>
</dbReference>
<dbReference type="RefSeq" id="XP_003040201.1">
    <property type="nucleotide sequence ID" value="XM_003040155.1"/>
</dbReference>
<dbReference type="eggNOG" id="ENOG502QSKG">
    <property type="taxonomic scope" value="Eukaryota"/>
</dbReference>
<dbReference type="Proteomes" id="UP000005206">
    <property type="component" value="Chromosome 13"/>
</dbReference>
<gene>
    <name evidence="1" type="ORF">NECHADRAFT_55037</name>
</gene>
<dbReference type="AlphaFoldDB" id="C7ZNA5"/>
<evidence type="ECO:0000313" key="2">
    <source>
        <dbReference type="Proteomes" id="UP000005206"/>
    </source>
</evidence>
<dbReference type="SUPFAM" id="SSF53335">
    <property type="entry name" value="S-adenosyl-L-methionine-dependent methyltransferases"/>
    <property type="match status" value="1"/>
</dbReference>
<dbReference type="GeneID" id="9678035"/>
<protein>
    <recommendedName>
        <fullName evidence="3">Methyltransferase</fullName>
    </recommendedName>
</protein>
<dbReference type="KEGG" id="nhe:NECHADRAFT_55037"/>
<keyword evidence="2" id="KW-1185">Reference proteome</keyword>
<evidence type="ECO:0000313" key="1">
    <source>
        <dbReference type="EMBL" id="EEU34488.1"/>
    </source>
</evidence>
<name>C7ZNA5_FUSV7</name>
<evidence type="ECO:0008006" key="3">
    <source>
        <dbReference type="Google" id="ProtNLM"/>
    </source>
</evidence>
<dbReference type="InParanoid" id="C7ZNA5"/>
<dbReference type="OrthoDB" id="2013972at2759"/>
<dbReference type="OMA" id="THAYLPD"/>
<dbReference type="VEuPathDB" id="FungiDB:NECHADRAFT_55037"/>
<sequence>DDTAHKAKEVQSWCRMLVEGIEKFGKPIDGAPTWKQKMEDAGFEDVRQEILKIPIGGWPKDPSLKELGKYQLIQQIQGAESYTPAVFSRVLGWTDEEIQVLIAKVRKEFNDPSIHLYIPIYVIWGKKP</sequence>
<proteinExistence type="predicted"/>
<organism evidence="1 2">
    <name type="scientific">Fusarium vanettenii (strain ATCC MYA-4622 / CBS 123669 / FGSC 9596 / NRRL 45880 / 77-13-4)</name>
    <name type="common">Fusarium solani subsp. pisi</name>
    <dbReference type="NCBI Taxonomy" id="660122"/>
    <lineage>
        <taxon>Eukaryota</taxon>
        <taxon>Fungi</taxon>
        <taxon>Dikarya</taxon>
        <taxon>Ascomycota</taxon>
        <taxon>Pezizomycotina</taxon>
        <taxon>Sordariomycetes</taxon>
        <taxon>Hypocreomycetidae</taxon>
        <taxon>Hypocreales</taxon>
        <taxon>Nectriaceae</taxon>
        <taxon>Fusarium</taxon>
        <taxon>Fusarium solani species complex</taxon>
        <taxon>Fusarium vanettenii</taxon>
    </lineage>
</organism>